<name>A0AC60Q6H5_IXOPE</name>
<organism evidence="1 2">
    <name type="scientific">Ixodes persulcatus</name>
    <name type="common">Taiga tick</name>
    <dbReference type="NCBI Taxonomy" id="34615"/>
    <lineage>
        <taxon>Eukaryota</taxon>
        <taxon>Metazoa</taxon>
        <taxon>Ecdysozoa</taxon>
        <taxon>Arthropoda</taxon>
        <taxon>Chelicerata</taxon>
        <taxon>Arachnida</taxon>
        <taxon>Acari</taxon>
        <taxon>Parasitiformes</taxon>
        <taxon>Ixodida</taxon>
        <taxon>Ixodoidea</taxon>
        <taxon>Ixodidae</taxon>
        <taxon>Ixodinae</taxon>
        <taxon>Ixodes</taxon>
    </lineage>
</organism>
<gene>
    <name evidence="1" type="ORF">HPB47_024476</name>
</gene>
<reference evidence="1 2" key="1">
    <citation type="journal article" date="2020" name="Cell">
        <title>Large-Scale Comparative Analyses of Tick Genomes Elucidate Their Genetic Diversity and Vector Capacities.</title>
        <authorList>
            <consortium name="Tick Genome and Microbiome Consortium (TIGMIC)"/>
            <person name="Jia N."/>
            <person name="Wang J."/>
            <person name="Shi W."/>
            <person name="Du L."/>
            <person name="Sun Y."/>
            <person name="Zhan W."/>
            <person name="Jiang J.F."/>
            <person name="Wang Q."/>
            <person name="Zhang B."/>
            <person name="Ji P."/>
            <person name="Bell-Sakyi L."/>
            <person name="Cui X.M."/>
            <person name="Yuan T.T."/>
            <person name="Jiang B.G."/>
            <person name="Yang W.F."/>
            <person name="Lam T.T."/>
            <person name="Chang Q.C."/>
            <person name="Ding S.J."/>
            <person name="Wang X.J."/>
            <person name="Zhu J.G."/>
            <person name="Ruan X.D."/>
            <person name="Zhao L."/>
            <person name="Wei J.T."/>
            <person name="Ye R.Z."/>
            <person name="Que T.C."/>
            <person name="Du C.H."/>
            <person name="Zhou Y.H."/>
            <person name="Cheng J.X."/>
            <person name="Dai P.F."/>
            <person name="Guo W.B."/>
            <person name="Han X.H."/>
            <person name="Huang E.J."/>
            <person name="Li L.F."/>
            <person name="Wei W."/>
            <person name="Gao Y.C."/>
            <person name="Liu J.Z."/>
            <person name="Shao H.Z."/>
            <person name="Wang X."/>
            <person name="Wang C.C."/>
            <person name="Yang T.C."/>
            <person name="Huo Q.B."/>
            <person name="Li W."/>
            <person name="Chen H.Y."/>
            <person name="Chen S.E."/>
            <person name="Zhou L.G."/>
            <person name="Ni X.B."/>
            <person name="Tian J.H."/>
            <person name="Sheng Y."/>
            <person name="Liu T."/>
            <person name="Pan Y.S."/>
            <person name="Xia L.Y."/>
            <person name="Li J."/>
            <person name="Zhao F."/>
            <person name="Cao W.C."/>
        </authorList>
    </citation>
    <scope>NUCLEOTIDE SEQUENCE [LARGE SCALE GENOMIC DNA]</scope>
    <source>
        <strain evidence="1">Iper-2018</strain>
    </source>
</reference>
<protein>
    <submittedName>
        <fullName evidence="1">Uncharacterized protein</fullName>
    </submittedName>
</protein>
<comment type="caution">
    <text evidence="1">The sequence shown here is derived from an EMBL/GenBank/DDBJ whole genome shotgun (WGS) entry which is preliminary data.</text>
</comment>
<accession>A0AC60Q6H5</accession>
<evidence type="ECO:0000313" key="1">
    <source>
        <dbReference type="EMBL" id="KAG0428553.1"/>
    </source>
</evidence>
<proteinExistence type="predicted"/>
<evidence type="ECO:0000313" key="2">
    <source>
        <dbReference type="Proteomes" id="UP000805193"/>
    </source>
</evidence>
<dbReference type="Proteomes" id="UP000805193">
    <property type="component" value="Unassembled WGS sequence"/>
</dbReference>
<dbReference type="EMBL" id="JABSTQ010009510">
    <property type="protein sequence ID" value="KAG0428553.1"/>
    <property type="molecule type" value="Genomic_DNA"/>
</dbReference>
<keyword evidence="2" id="KW-1185">Reference proteome</keyword>
<sequence length="100" mass="10653">MVGLSSLLMGRVCSRCSNVHSAKERTRPEAAYPAARHAHVTRETLLLTVTTGVKNLGIDGEEAGPGVTLQVDSFEMPMMLRVGAPSPAHLNAFAPLATQR</sequence>